<dbReference type="EMBL" id="LDJR01000058">
    <property type="protein sequence ID" value="OAK67962.1"/>
    <property type="molecule type" value="Genomic_DNA"/>
</dbReference>
<reference evidence="1 3" key="2">
    <citation type="submission" date="2015-06" db="EMBL/GenBank/DDBJ databases">
        <title>Genome sequencing project of Bacillus galactosidilyticus PL133.</title>
        <authorList>
            <person name="Gaiero J."/>
            <person name="Nicol R."/>
            <person name="Habash M."/>
        </authorList>
    </citation>
    <scope>NUCLEOTIDE SEQUENCE [LARGE SCALE GENOMIC DNA]</scope>
    <source>
        <strain evidence="1 3">PL133</strain>
    </source>
</reference>
<reference evidence="2 4" key="1">
    <citation type="submission" date="2015-05" db="EMBL/GenBank/DDBJ databases">
        <title>Comparison of genome.</title>
        <authorList>
            <person name="Zheng Z."/>
            <person name="Sun M."/>
        </authorList>
    </citation>
    <scope>NUCLEOTIDE SEQUENCE [LARGE SCALE GENOMIC DNA]</scope>
    <source>
        <strain evidence="2 4">G25-74</strain>
    </source>
</reference>
<organism evidence="1 3">
    <name type="scientific">Lederbergia galactosidilytica</name>
    <dbReference type="NCBI Taxonomy" id="217031"/>
    <lineage>
        <taxon>Bacteria</taxon>
        <taxon>Bacillati</taxon>
        <taxon>Bacillota</taxon>
        <taxon>Bacilli</taxon>
        <taxon>Bacillales</taxon>
        <taxon>Bacillaceae</taxon>
        <taxon>Lederbergia</taxon>
    </lineage>
</organism>
<dbReference type="PATRIC" id="fig|217031.4.peg.2130"/>
<dbReference type="SUPFAM" id="SSF160214">
    <property type="entry name" value="FlaG-like"/>
    <property type="match status" value="1"/>
</dbReference>
<dbReference type="Proteomes" id="UP000053881">
    <property type="component" value="Unassembled WGS sequence"/>
</dbReference>
<dbReference type="Pfam" id="PF03646">
    <property type="entry name" value="FlaG"/>
    <property type="match status" value="1"/>
</dbReference>
<name>A0A0Q9YDE5_9BACI</name>
<proteinExistence type="predicted"/>
<evidence type="ECO:0000313" key="3">
    <source>
        <dbReference type="Proteomes" id="UP000053881"/>
    </source>
</evidence>
<evidence type="ECO:0008006" key="5">
    <source>
        <dbReference type="Google" id="ProtNLM"/>
    </source>
</evidence>
<sequence length="124" mass="13768">MSGQIGTSLSSTSTHSGSMIGKLEETALTSQITEKLGAKDQAMKVHSSLSKEDLTNVVNGMNEFLKASPQTHLKFEFHDQLNEYYVTLVDEVTNEVVREIPPKKLLDMFAAMTEYIGIMVDKKI</sequence>
<dbReference type="Gene3D" id="3.30.160.170">
    <property type="entry name" value="FlaG-like"/>
    <property type="match status" value="1"/>
</dbReference>
<dbReference type="PANTHER" id="PTHR37166:SF1">
    <property type="entry name" value="PROTEIN FLAG"/>
    <property type="match status" value="1"/>
</dbReference>
<dbReference type="STRING" id="217031.ABB05_18185"/>
<evidence type="ECO:0000313" key="4">
    <source>
        <dbReference type="Proteomes" id="UP000077881"/>
    </source>
</evidence>
<evidence type="ECO:0000313" key="1">
    <source>
        <dbReference type="EMBL" id="KRG14243.1"/>
    </source>
</evidence>
<dbReference type="PANTHER" id="PTHR37166">
    <property type="entry name" value="PROTEIN FLAG"/>
    <property type="match status" value="1"/>
</dbReference>
<keyword evidence="4" id="KW-1185">Reference proteome</keyword>
<evidence type="ECO:0000313" key="2">
    <source>
        <dbReference type="EMBL" id="OAK67962.1"/>
    </source>
</evidence>
<dbReference type="Proteomes" id="UP000077881">
    <property type="component" value="Unassembled WGS sequence"/>
</dbReference>
<dbReference type="NCBIfam" id="NF005834">
    <property type="entry name" value="PRK07738.1"/>
    <property type="match status" value="1"/>
</dbReference>
<dbReference type="InterPro" id="IPR005186">
    <property type="entry name" value="FlaG"/>
</dbReference>
<gene>
    <name evidence="2" type="ORF">ABB05_18185</name>
    <name evidence="1" type="ORF">ACA29_06405</name>
</gene>
<accession>A0A0Q9YDE5</accession>
<dbReference type="EMBL" id="LGPB01000066">
    <property type="protein sequence ID" value="KRG14243.1"/>
    <property type="molecule type" value="Genomic_DNA"/>
</dbReference>
<comment type="caution">
    <text evidence="1">The sequence shown here is derived from an EMBL/GenBank/DDBJ whole genome shotgun (WGS) entry which is preliminary data.</text>
</comment>
<dbReference type="InterPro" id="IPR035924">
    <property type="entry name" value="FlaG-like_sf"/>
</dbReference>
<dbReference type="AlphaFoldDB" id="A0A0Q9YDE5"/>
<protein>
    <recommendedName>
        <fullName evidence="5">Flagellar protein FlaG</fullName>
    </recommendedName>
</protein>
<dbReference type="RefSeq" id="WP_057994432.1">
    <property type="nucleotide sequence ID" value="NZ_JAGGKH010000001.1"/>
</dbReference>